<reference evidence="5" key="1">
    <citation type="submission" date="2016-10" db="EMBL/GenBank/DDBJ databases">
        <authorList>
            <person name="Varghese N."/>
        </authorList>
    </citation>
    <scope>NUCLEOTIDE SEQUENCE [LARGE SCALE GENOMIC DNA]</scope>
    <source>
        <strain evidence="5">GAS106B</strain>
    </source>
</reference>
<dbReference type="CDD" id="cd05400">
    <property type="entry name" value="NT_2-5OAS_ClassI-CCAase"/>
    <property type="match status" value="1"/>
</dbReference>
<evidence type="ECO:0008006" key="6">
    <source>
        <dbReference type="Google" id="ProtNLM"/>
    </source>
</evidence>
<dbReference type="Pfam" id="PF18144">
    <property type="entry name" value="SMODS"/>
    <property type="match status" value="1"/>
</dbReference>
<dbReference type="Proteomes" id="UP000183487">
    <property type="component" value="Unassembled WGS sequence"/>
</dbReference>
<dbReference type="GO" id="GO:0016779">
    <property type="term" value="F:nucleotidyltransferase activity"/>
    <property type="evidence" value="ECO:0007669"/>
    <property type="project" value="InterPro"/>
</dbReference>
<evidence type="ECO:0000313" key="5">
    <source>
        <dbReference type="Proteomes" id="UP000183487"/>
    </source>
</evidence>
<dbReference type="InterPro" id="IPR006116">
    <property type="entry name" value="NT_2-5OAS_ClassI-CCAase"/>
</dbReference>
<feature type="region of interest" description="Disordered" evidence="3">
    <location>
        <begin position="378"/>
        <end position="404"/>
    </location>
</feature>
<sequence length="404" mass="45477">MTNNRTLAKAFMEKATFDQEARQWEELMAGLLSKLELSKEERDRARAHYQTLARQVARKLEVDETDVHIVVQGSMRTQTTVAPRGRQKFDLDIVVKLGGDHFSGVDSDEFFNAFGDSLRGLNDAAGEPKPKARCWRLQYANEPFYFDVTPALPGSYEITGTDLRVRDPKTHWTPSNPEDFADWFCEAAKQKFGFQSVRLTKAEARHQIDDLPSEKVAIDDILRRTVQLIKLHRDLQYYGKSDEVKEGQPISVILVTLATHAYNAAIVNRHMYSNAIEVLLDVVEGMPDFIAFHSGRYSVCNPGHVGENFAERWNEDEGKRARAFYGWHEQLKSDLKALFADSYSRSGEAQIRKVFGEDGVQAWKASFAPAPSGLLNSLIRSGPGGERRDPVVPVPSGSKKNTLA</sequence>
<dbReference type="GO" id="GO:0051607">
    <property type="term" value="P:defense response to virus"/>
    <property type="evidence" value="ECO:0007669"/>
    <property type="project" value="UniProtKB-KW"/>
</dbReference>
<name>A0A1H1I564_9BURK</name>
<evidence type="ECO:0000256" key="2">
    <source>
        <dbReference type="SAM" id="Coils"/>
    </source>
</evidence>
<proteinExistence type="predicted"/>
<evidence type="ECO:0000256" key="1">
    <source>
        <dbReference type="ARBA" id="ARBA00023118"/>
    </source>
</evidence>
<gene>
    <name evidence="4" type="ORF">SAMN05443245_4676</name>
</gene>
<organism evidence="4 5">
    <name type="scientific">Paraburkholderia fungorum</name>
    <dbReference type="NCBI Taxonomy" id="134537"/>
    <lineage>
        <taxon>Bacteria</taxon>
        <taxon>Pseudomonadati</taxon>
        <taxon>Pseudomonadota</taxon>
        <taxon>Betaproteobacteria</taxon>
        <taxon>Burkholderiales</taxon>
        <taxon>Burkholderiaceae</taxon>
        <taxon>Paraburkholderia</taxon>
    </lineage>
</organism>
<evidence type="ECO:0000256" key="3">
    <source>
        <dbReference type="SAM" id="MobiDB-lite"/>
    </source>
</evidence>
<protein>
    <recommendedName>
        <fullName evidence="6">Nucleotidyltransferase</fullName>
    </recommendedName>
</protein>
<keyword evidence="2" id="KW-0175">Coiled coil</keyword>
<dbReference type="AlphaFoldDB" id="A0A1H1I564"/>
<keyword evidence="1" id="KW-0051">Antiviral defense</keyword>
<dbReference type="EMBL" id="FNKP01000002">
    <property type="protein sequence ID" value="SDR32790.1"/>
    <property type="molecule type" value="Genomic_DNA"/>
</dbReference>
<keyword evidence="5" id="KW-1185">Reference proteome</keyword>
<evidence type="ECO:0000313" key="4">
    <source>
        <dbReference type="EMBL" id="SDR32790.1"/>
    </source>
</evidence>
<accession>A0A1H1I564</accession>
<feature type="coiled-coil region" evidence="2">
    <location>
        <begin position="21"/>
        <end position="55"/>
    </location>
</feature>
<dbReference type="RefSeq" id="WP_074769036.1">
    <property type="nucleotide sequence ID" value="NZ_FNKP01000002.1"/>
</dbReference>
<dbReference type="OrthoDB" id="1118920at2"/>